<evidence type="ECO:0000313" key="4">
    <source>
        <dbReference type="EMBL" id="PRY40418.1"/>
    </source>
</evidence>
<dbReference type="RefSeq" id="WP_106188981.1">
    <property type="nucleotide sequence ID" value="NZ_PVTF01000006.1"/>
</dbReference>
<dbReference type="Proteomes" id="UP000239494">
    <property type="component" value="Unassembled WGS sequence"/>
</dbReference>
<feature type="domain" description="AMP-dependent synthetase/ligase" evidence="2">
    <location>
        <begin position="8"/>
        <end position="354"/>
    </location>
</feature>
<dbReference type="InterPro" id="IPR010071">
    <property type="entry name" value="AA_adenyl_dom"/>
</dbReference>
<feature type="region of interest" description="Disordered" evidence="1">
    <location>
        <begin position="666"/>
        <end position="701"/>
    </location>
</feature>
<name>A0A2T0T408_9PSEU</name>
<dbReference type="CDD" id="cd02440">
    <property type="entry name" value="AdoMet_MTases"/>
    <property type="match status" value="1"/>
</dbReference>
<dbReference type="Pfam" id="PF08242">
    <property type="entry name" value="Methyltransf_12"/>
    <property type="match status" value="1"/>
</dbReference>
<evidence type="ECO:0000259" key="2">
    <source>
        <dbReference type="Pfam" id="PF00501"/>
    </source>
</evidence>
<feature type="compositionally biased region" description="Basic and acidic residues" evidence="1">
    <location>
        <begin position="688"/>
        <end position="701"/>
    </location>
</feature>
<dbReference type="AlphaFoldDB" id="A0A2T0T408"/>
<keyword evidence="5" id="KW-1185">Reference proteome</keyword>
<sequence>MTDLVTVFEARVDADPTRTAAEFGQWTWTYGELDARANRLANHLIEAGVTRGAFVGICTDQRSDELVAALAILKAGAVYVPLDVDLPADRLAWMVRDVGLAVVVARGRFVPLLPATGTPVVRLDADGAQIAAASPARPRGQSATTPVCLTYTSGPTGLPKGVPAPQRGVLRLVVDAGYLPISPVDRVAFAAHLPFDSALFELWGALLNGACLIAVPREVMASPRDLARFVRRARISTMFLTTAQFTEVVGADAGALSSVGQLLVGGEPVDPDVARAALAHHGGTLLHCYGPTETTAFAVVHEVDDVPPDARSVPLGSAIDETPLYVLDELMLPVPDGTVGELYIGGSGVASGYWRRPSQTALAFMADPFAGHGARMYRTGDLVTRRPDGVLELAGHKDGRGGVRGFRIDLGGLEPVPNAAADRGDHRMTAYLLPDARATEPEPAVEARRALVDESLRADAREPKMDDWRLSTLSLLHELPHDTVLEIGCGAGDMARDLAADTRRYVATDSSAAALDRLRARMSQDGPPVDQLELVVATADDLSPVGPTPVDMVLLESVVQLFPDLDYLRRVLAEVTGRVRDGGVVVVADVRNLALLKHFRAPAADELVVHPAWFRALPGAVDRIAHVEVRHKRGTVADELTRYRYDVVLHVAPTVAAEPAEWLDWGAEGDPARSATPPSGVDGPGPDRGGRPRVVPDRGDS</sequence>
<dbReference type="GO" id="GO:0047527">
    <property type="term" value="F:2,3-dihydroxybenzoate-serine ligase activity"/>
    <property type="evidence" value="ECO:0007669"/>
    <property type="project" value="TreeGrafter"/>
</dbReference>
<reference evidence="4 5" key="1">
    <citation type="submission" date="2018-03" db="EMBL/GenBank/DDBJ databases">
        <title>Genomic Encyclopedia of Archaeal and Bacterial Type Strains, Phase II (KMG-II): from individual species to whole genera.</title>
        <authorList>
            <person name="Goeker M."/>
        </authorList>
    </citation>
    <scope>NUCLEOTIDE SEQUENCE [LARGE SCALE GENOMIC DNA]</scope>
    <source>
        <strain evidence="4 5">DSM 44720</strain>
    </source>
</reference>
<dbReference type="InterPro" id="IPR029063">
    <property type="entry name" value="SAM-dependent_MTases_sf"/>
</dbReference>
<dbReference type="SUPFAM" id="SSF53335">
    <property type="entry name" value="S-adenosyl-L-methionine-dependent methyltransferases"/>
    <property type="match status" value="1"/>
</dbReference>
<evidence type="ECO:0000259" key="3">
    <source>
        <dbReference type="Pfam" id="PF08242"/>
    </source>
</evidence>
<dbReference type="GO" id="GO:0043041">
    <property type="term" value="P:amino acid activation for nonribosomal peptide biosynthetic process"/>
    <property type="evidence" value="ECO:0007669"/>
    <property type="project" value="TreeGrafter"/>
</dbReference>
<dbReference type="PANTHER" id="PTHR45527:SF1">
    <property type="entry name" value="FATTY ACID SYNTHASE"/>
    <property type="match status" value="1"/>
</dbReference>
<dbReference type="OrthoDB" id="2472181at2"/>
<proteinExistence type="predicted"/>
<dbReference type="InterPro" id="IPR013217">
    <property type="entry name" value="Methyltransf_12"/>
</dbReference>
<dbReference type="Gene3D" id="3.40.50.980">
    <property type="match status" value="2"/>
</dbReference>
<feature type="domain" description="Methyltransferase type 12" evidence="3">
    <location>
        <begin position="485"/>
        <end position="585"/>
    </location>
</feature>
<dbReference type="NCBIfam" id="TIGR01733">
    <property type="entry name" value="AA-adenyl-dom"/>
    <property type="match status" value="1"/>
</dbReference>
<protein>
    <submittedName>
        <fullName evidence="4">Amino acid adenylation domain-containing protein</fullName>
    </submittedName>
</protein>
<dbReference type="SUPFAM" id="SSF56801">
    <property type="entry name" value="Acetyl-CoA synthetase-like"/>
    <property type="match status" value="1"/>
</dbReference>
<dbReference type="Gene3D" id="2.30.38.10">
    <property type="entry name" value="Luciferase, Domain 3"/>
    <property type="match status" value="1"/>
</dbReference>
<dbReference type="EMBL" id="PVTF01000006">
    <property type="protein sequence ID" value="PRY40418.1"/>
    <property type="molecule type" value="Genomic_DNA"/>
</dbReference>
<evidence type="ECO:0000313" key="5">
    <source>
        <dbReference type="Proteomes" id="UP000239494"/>
    </source>
</evidence>
<dbReference type="GO" id="GO:0009366">
    <property type="term" value="C:enterobactin synthetase complex"/>
    <property type="evidence" value="ECO:0007669"/>
    <property type="project" value="TreeGrafter"/>
</dbReference>
<accession>A0A2T0T408</accession>
<dbReference type="GO" id="GO:0009239">
    <property type="term" value="P:enterobactin biosynthetic process"/>
    <property type="evidence" value="ECO:0007669"/>
    <property type="project" value="TreeGrafter"/>
</dbReference>
<dbReference type="Pfam" id="PF00501">
    <property type="entry name" value="AMP-binding"/>
    <property type="match status" value="1"/>
</dbReference>
<dbReference type="Gene3D" id="3.40.50.150">
    <property type="entry name" value="Vaccinia Virus protein VP39"/>
    <property type="match status" value="1"/>
</dbReference>
<dbReference type="PANTHER" id="PTHR45527">
    <property type="entry name" value="NONRIBOSOMAL PEPTIDE SYNTHETASE"/>
    <property type="match status" value="1"/>
</dbReference>
<dbReference type="InterPro" id="IPR000873">
    <property type="entry name" value="AMP-dep_synth/lig_dom"/>
</dbReference>
<comment type="caution">
    <text evidence="4">The sequence shown here is derived from an EMBL/GenBank/DDBJ whole genome shotgun (WGS) entry which is preliminary data.</text>
</comment>
<organism evidence="4 5">
    <name type="scientific">Umezawaea tangerina</name>
    <dbReference type="NCBI Taxonomy" id="84725"/>
    <lineage>
        <taxon>Bacteria</taxon>
        <taxon>Bacillati</taxon>
        <taxon>Actinomycetota</taxon>
        <taxon>Actinomycetes</taxon>
        <taxon>Pseudonocardiales</taxon>
        <taxon>Pseudonocardiaceae</taxon>
        <taxon>Umezawaea</taxon>
    </lineage>
</organism>
<evidence type="ECO:0000256" key="1">
    <source>
        <dbReference type="SAM" id="MobiDB-lite"/>
    </source>
</evidence>
<gene>
    <name evidence="4" type="ORF">CLV43_106153</name>
</gene>
<dbReference type="GO" id="GO:0005829">
    <property type="term" value="C:cytosol"/>
    <property type="evidence" value="ECO:0007669"/>
    <property type="project" value="TreeGrafter"/>
</dbReference>
<dbReference type="GO" id="GO:0031177">
    <property type="term" value="F:phosphopantetheine binding"/>
    <property type="evidence" value="ECO:0007669"/>
    <property type="project" value="TreeGrafter"/>
</dbReference>